<dbReference type="EMBL" id="VIEB01000011">
    <property type="protein sequence ID" value="TQE13440.1"/>
    <property type="molecule type" value="Genomic_DNA"/>
</dbReference>
<reference evidence="7 8" key="1">
    <citation type="journal article" date="2019" name="G3 (Bethesda)">
        <title>Sequencing of a Wild Apple (Malus baccata) Genome Unravels the Differences Between Cultivated and Wild Apple Species Regarding Disease Resistance and Cold Tolerance.</title>
        <authorList>
            <person name="Chen X."/>
        </authorList>
    </citation>
    <scope>NUCLEOTIDE SEQUENCE [LARGE SCALE GENOMIC DNA]</scope>
    <source>
        <strain evidence="8">cv. Shandingzi</strain>
        <tissue evidence="7">Leaves</tissue>
    </source>
</reference>
<evidence type="ECO:0000256" key="4">
    <source>
        <dbReference type="SAM" id="SignalP"/>
    </source>
</evidence>
<organism evidence="7 8">
    <name type="scientific">Malus baccata</name>
    <name type="common">Siberian crab apple</name>
    <name type="synonym">Pyrus baccata</name>
    <dbReference type="NCBI Taxonomy" id="106549"/>
    <lineage>
        <taxon>Eukaryota</taxon>
        <taxon>Viridiplantae</taxon>
        <taxon>Streptophyta</taxon>
        <taxon>Embryophyta</taxon>
        <taxon>Tracheophyta</taxon>
        <taxon>Spermatophyta</taxon>
        <taxon>Magnoliopsida</taxon>
        <taxon>eudicotyledons</taxon>
        <taxon>Gunneridae</taxon>
        <taxon>Pentapetalae</taxon>
        <taxon>rosids</taxon>
        <taxon>fabids</taxon>
        <taxon>Rosales</taxon>
        <taxon>Rosaceae</taxon>
        <taxon>Amygdaloideae</taxon>
        <taxon>Maleae</taxon>
        <taxon>Malus</taxon>
    </lineage>
</organism>
<keyword evidence="8" id="KW-1185">Reference proteome</keyword>
<dbReference type="AlphaFoldDB" id="A0A540NS98"/>
<keyword evidence="3" id="KW-0378">Hydrolase</keyword>
<comment type="caution">
    <text evidence="7">The sequence shown here is derived from an EMBL/GenBank/DDBJ whole genome shotgun (WGS) entry which is preliminary data.</text>
</comment>
<evidence type="ECO:0000313" key="7">
    <source>
        <dbReference type="EMBL" id="TQE13440.1"/>
    </source>
</evidence>
<dbReference type="GO" id="GO:0005576">
    <property type="term" value="C:extracellular region"/>
    <property type="evidence" value="ECO:0007669"/>
    <property type="project" value="TreeGrafter"/>
</dbReference>
<feature type="domain" description="Xylanase inhibitor C-terminal" evidence="5">
    <location>
        <begin position="202"/>
        <end position="257"/>
    </location>
</feature>
<evidence type="ECO:0008006" key="9">
    <source>
        <dbReference type="Google" id="ProtNLM"/>
    </source>
</evidence>
<evidence type="ECO:0000256" key="1">
    <source>
        <dbReference type="ARBA" id="ARBA00007447"/>
    </source>
</evidence>
<dbReference type="InterPro" id="IPR021109">
    <property type="entry name" value="Peptidase_aspartic_dom_sf"/>
</dbReference>
<feature type="signal peptide" evidence="4">
    <location>
        <begin position="1"/>
        <end position="24"/>
    </location>
</feature>
<dbReference type="Pfam" id="PF14543">
    <property type="entry name" value="TAXi_N"/>
    <property type="match status" value="1"/>
</dbReference>
<name>A0A540NS98_MALBA</name>
<dbReference type="Pfam" id="PF14541">
    <property type="entry name" value="TAXi_C"/>
    <property type="match status" value="1"/>
</dbReference>
<feature type="domain" description="Xylanase inhibitor N-terminal" evidence="6">
    <location>
        <begin position="97"/>
        <end position="172"/>
    </location>
</feature>
<gene>
    <name evidence="7" type="ORF">C1H46_001007</name>
</gene>
<dbReference type="SUPFAM" id="SSF50630">
    <property type="entry name" value="Acid proteases"/>
    <property type="match status" value="1"/>
</dbReference>
<dbReference type="PANTHER" id="PTHR47967:SF23">
    <property type="entry name" value="OS04G0448300 PROTEIN"/>
    <property type="match status" value="1"/>
</dbReference>
<dbReference type="InterPro" id="IPR032861">
    <property type="entry name" value="TAXi_N"/>
</dbReference>
<evidence type="ECO:0000313" key="8">
    <source>
        <dbReference type="Proteomes" id="UP000315295"/>
    </source>
</evidence>
<dbReference type="Gene3D" id="2.40.70.10">
    <property type="entry name" value="Acid Proteases"/>
    <property type="match status" value="2"/>
</dbReference>
<evidence type="ECO:0000259" key="5">
    <source>
        <dbReference type="Pfam" id="PF14541"/>
    </source>
</evidence>
<sequence length="314" mass="34765">MASTLIFSHLLISIMITIPPSSMSSPKTPVRGFEASLIHRDSPQSPFYNLKATPTNRIKSARRRIIARQNYFKWLMSGKTQRNSISTPIDTDYGDNIMRFKVGTPRADTFGIFDTASDLIWFQCKPREKCYEQGIPIFDPANSDSYQKVMCGSIECNTTSDAQCPDPKGECRNEKIGLLLAVVTETEAKTQTPWLSGENGLYYLNLEGISVDGAMLNVSSSVFNMTAGGEGGVFMDSATTHTMVAFGAFSELRSRFQADKTPEIVLHFTGLEFPVSADNTWAVNSHGHYCLAILPSFAGFTIFGMYHYRTSTGM</sequence>
<dbReference type="InterPro" id="IPR051708">
    <property type="entry name" value="Plant_Aspart_Prot_A1"/>
</dbReference>
<dbReference type="Proteomes" id="UP000315295">
    <property type="component" value="Unassembled WGS sequence"/>
</dbReference>
<keyword evidence="2" id="KW-0645">Protease</keyword>
<dbReference type="PANTHER" id="PTHR47967">
    <property type="entry name" value="OS07G0603500 PROTEIN-RELATED"/>
    <property type="match status" value="1"/>
</dbReference>
<dbReference type="GO" id="GO:0006508">
    <property type="term" value="P:proteolysis"/>
    <property type="evidence" value="ECO:0007669"/>
    <property type="project" value="UniProtKB-KW"/>
</dbReference>
<evidence type="ECO:0000259" key="6">
    <source>
        <dbReference type="Pfam" id="PF14543"/>
    </source>
</evidence>
<dbReference type="STRING" id="106549.A0A540NS98"/>
<proteinExistence type="inferred from homology"/>
<keyword evidence="4" id="KW-0732">Signal</keyword>
<dbReference type="InterPro" id="IPR032799">
    <property type="entry name" value="TAXi_C"/>
</dbReference>
<protein>
    <recommendedName>
        <fullName evidence="9">Peptidase A1 domain-containing protein</fullName>
    </recommendedName>
</protein>
<accession>A0A540NS98</accession>
<dbReference type="GO" id="GO:0008233">
    <property type="term" value="F:peptidase activity"/>
    <property type="evidence" value="ECO:0007669"/>
    <property type="project" value="UniProtKB-KW"/>
</dbReference>
<feature type="chain" id="PRO_5022035816" description="Peptidase A1 domain-containing protein" evidence="4">
    <location>
        <begin position="25"/>
        <end position="314"/>
    </location>
</feature>
<evidence type="ECO:0000256" key="2">
    <source>
        <dbReference type="ARBA" id="ARBA00022670"/>
    </source>
</evidence>
<comment type="similarity">
    <text evidence="1">Belongs to the peptidase A1 family.</text>
</comment>
<evidence type="ECO:0000256" key="3">
    <source>
        <dbReference type="ARBA" id="ARBA00022801"/>
    </source>
</evidence>